<evidence type="ECO:0000259" key="1">
    <source>
        <dbReference type="Pfam" id="PF06985"/>
    </source>
</evidence>
<dbReference type="AlphaFoldDB" id="A0A6A6BBD0"/>
<reference evidence="2" key="1">
    <citation type="journal article" date="2020" name="Stud. Mycol.">
        <title>101 Dothideomycetes genomes: a test case for predicting lifestyles and emergence of pathogens.</title>
        <authorList>
            <person name="Haridas S."/>
            <person name="Albert R."/>
            <person name="Binder M."/>
            <person name="Bloem J."/>
            <person name="Labutti K."/>
            <person name="Salamov A."/>
            <person name="Andreopoulos B."/>
            <person name="Baker S."/>
            <person name="Barry K."/>
            <person name="Bills G."/>
            <person name="Bluhm B."/>
            <person name="Cannon C."/>
            <person name="Castanera R."/>
            <person name="Culley D."/>
            <person name="Daum C."/>
            <person name="Ezra D."/>
            <person name="Gonzalez J."/>
            <person name="Henrissat B."/>
            <person name="Kuo A."/>
            <person name="Liang C."/>
            <person name="Lipzen A."/>
            <person name="Lutzoni F."/>
            <person name="Magnuson J."/>
            <person name="Mondo S."/>
            <person name="Nolan M."/>
            <person name="Ohm R."/>
            <person name="Pangilinan J."/>
            <person name="Park H.-J."/>
            <person name="Ramirez L."/>
            <person name="Alfaro M."/>
            <person name="Sun H."/>
            <person name="Tritt A."/>
            <person name="Yoshinaga Y."/>
            <person name="Zwiers L.-H."/>
            <person name="Turgeon B."/>
            <person name="Goodwin S."/>
            <person name="Spatafora J."/>
            <person name="Crous P."/>
            <person name="Grigoriev I."/>
        </authorList>
    </citation>
    <scope>NUCLEOTIDE SEQUENCE</scope>
    <source>
        <strain evidence="2">CBS 121167</strain>
    </source>
</reference>
<dbReference type="GeneID" id="54297984"/>
<dbReference type="RefSeq" id="XP_033397255.1">
    <property type="nucleotide sequence ID" value="XM_033540488.1"/>
</dbReference>
<dbReference type="EMBL" id="ML995486">
    <property type="protein sequence ID" value="KAF2141542.1"/>
    <property type="molecule type" value="Genomic_DNA"/>
</dbReference>
<keyword evidence="3" id="KW-1185">Reference proteome</keyword>
<name>A0A6A6BBD0_9PEZI</name>
<dbReference type="Proteomes" id="UP000799438">
    <property type="component" value="Unassembled WGS sequence"/>
</dbReference>
<dbReference type="Pfam" id="PF06985">
    <property type="entry name" value="HET"/>
    <property type="match status" value="1"/>
</dbReference>
<dbReference type="InterPro" id="IPR010730">
    <property type="entry name" value="HET"/>
</dbReference>
<dbReference type="OrthoDB" id="3913744at2759"/>
<evidence type="ECO:0000313" key="2">
    <source>
        <dbReference type="EMBL" id="KAF2141542.1"/>
    </source>
</evidence>
<proteinExistence type="predicted"/>
<feature type="domain" description="Heterokaryon incompatibility" evidence="1">
    <location>
        <begin position="158"/>
        <end position="222"/>
    </location>
</feature>
<gene>
    <name evidence="2" type="ORF">K452DRAFT_287510</name>
</gene>
<protein>
    <recommendedName>
        <fullName evidence="1">Heterokaryon incompatibility domain-containing protein</fullName>
    </recommendedName>
</protein>
<sequence>MDEIMVYDTREARVNPIGLQLSSNVEEILTHRTHRHFAAKWAKNLRFLTFDDGSDASAPDEPEISAKGQCTRCTQQLRPQAGHICAAHDLRKKTPDVRAREQKLKEFADPCIHIEEASCDDCRRIPLFPTSGKVTRFRIRRLRPRHTKPSELSHCSHFVAVSYCWSSPKAFGTAGTEPNEPYYVVEEDMTRREIRASKDTIDRAVAFAAQNGYRMVWIDQVCYEGQPKLW</sequence>
<evidence type="ECO:0000313" key="3">
    <source>
        <dbReference type="Proteomes" id="UP000799438"/>
    </source>
</evidence>
<organism evidence="2 3">
    <name type="scientific">Aplosporella prunicola CBS 121167</name>
    <dbReference type="NCBI Taxonomy" id="1176127"/>
    <lineage>
        <taxon>Eukaryota</taxon>
        <taxon>Fungi</taxon>
        <taxon>Dikarya</taxon>
        <taxon>Ascomycota</taxon>
        <taxon>Pezizomycotina</taxon>
        <taxon>Dothideomycetes</taxon>
        <taxon>Dothideomycetes incertae sedis</taxon>
        <taxon>Botryosphaeriales</taxon>
        <taxon>Aplosporellaceae</taxon>
        <taxon>Aplosporella</taxon>
    </lineage>
</organism>
<accession>A0A6A6BBD0</accession>